<dbReference type="Proteomes" id="UP001144205">
    <property type="component" value="Unassembled WGS sequence"/>
</dbReference>
<organism evidence="2 3">
    <name type="scientific">Sinisalibacter aestuarii</name>
    <dbReference type="NCBI Taxonomy" id="2949426"/>
    <lineage>
        <taxon>Bacteria</taxon>
        <taxon>Pseudomonadati</taxon>
        <taxon>Pseudomonadota</taxon>
        <taxon>Alphaproteobacteria</taxon>
        <taxon>Rhodobacterales</taxon>
        <taxon>Roseobacteraceae</taxon>
        <taxon>Sinisalibacter</taxon>
    </lineage>
</organism>
<reference evidence="2" key="1">
    <citation type="journal article" date="2023" name="Int. J. Syst. Evol. Microbiol.">
        <title>Sinisalibacter aestuarii sp. nov., isolated from estuarine sediment of the Arakawa River.</title>
        <authorList>
            <person name="Arafat S.T."/>
            <person name="Hirano S."/>
            <person name="Sato A."/>
            <person name="Takeuchi K."/>
            <person name="Yasuda T."/>
            <person name="Terahara T."/>
            <person name="Hamada M."/>
            <person name="Kobayashi T."/>
        </authorList>
    </citation>
    <scope>NUCLEOTIDE SEQUENCE</scope>
    <source>
        <strain evidence="2">B-399</strain>
    </source>
</reference>
<evidence type="ECO:0000313" key="2">
    <source>
        <dbReference type="EMBL" id="GKY90209.1"/>
    </source>
</evidence>
<feature type="domain" description="Putative DNA-binding" evidence="1">
    <location>
        <begin position="2"/>
        <end position="91"/>
    </location>
</feature>
<evidence type="ECO:0000313" key="3">
    <source>
        <dbReference type="Proteomes" id="UP001144205"/>
    </source>
</evidence>
<dbReference type="Gene3D" id="1.10.150.690">
    <property type="entry name" value="DUF2063"/>
    <property type="match status" value="1"/>
</dbReference>
<keyword evidence="3" id="KW-1185">Reference proteome</keyword>
<gene>
    <name evidence="2" type="ORF">STA1M1_40780</name>
</gene>
<accession>A0ABQ5LZ04</accession>
<dbReference type="EMBL" id="BROH01000022">
    <property type="protein sequence ID" value="GKY90209.1"/>
    <property type="molecule type" value="Genomic_DNA"/>
</dbReference>
<dbReference type="Pfam" id="PF09836">
    <property type="entry name" value="DUF2063"/>
    <property type="match status" value="1"/>
</dbReference>
<name>A0ABQ5LZ04_9RHOB</name>
<dbReference type="InterPro" id="IPR044922">
    <property type="entry name" value="DUF2063_N_sf"/>
</dbReference>
<comment type="caution">
    <text evidence="2">The sequence shown here is derived from an EMBL/GenBank/DDBJ whole genome shotgun (WGS) entry which is preliminary data.</text>
</comment>
<proteinExistence type="predicted"/>
<evidence type="ECO:0000259" key="1">
    <source>
        <dbReference type="Pfam" id="PF09836"/>
    </source>
</evidence>
<dbReference type="InterPro" id="IPR018640">
    <property type="entry name" value="DUF2063"/>
</dbReference>
<sequence>MTAFAPALLDPAAALPPGLVDAAGHPAGRRFDVYRNNVTVSLTDALATGFPVIRKLVGEAFFRAMAVIFLRAHPPASPVLALWGDAFPGFLERFGPVAHLPYLADTARLEYALRRAYHAGDAAPIPPEALGTPDLMSARLRLAPATQVLASPYPIHAIWRANTEPGAPPADGGAETVLIARPDWDPWPRPVTPEAGRFITALQAGAPFGAAAEAAGTGHDLAATLTLLLDTKSITAIELPA</sequence>
<dbReference type="RefSeq" id="WP_281844097.1">
    <property type="nucleotide sequence ID" value="NZ_BROH01000022.1"/>
</dbReference>
<protein>
    <recommendedName>
        <fullName evidence="1">Putative DNA-binding domain-containing protein</fullName>
    </recommendedName>
</protein>